<reference evidence="3" key="1">
    <citation type="journal article" date="2019" name="Int. J. Syst. Evol. Microbiol.">
        <title>The Global Catalogue of Microorganisms (GCM) 10K type strain sequencing project: providing services to taxonomists for standard genome sequencing and annotation.</title>
        <authorList>
            <consortium name="The Broad Institute Genomics Platform"/>
            <consortium name="The Broad Institute Genome Sequencing Center for Infectious Disease"/>
            <person name="Wu L."/>
            <person name="Ma J."/>
        </authorList>
    </citation>
    <scope>NUCLEOTIDE SEQUENCE [LARGE SCALE GENOMIC DNA]</scope>
    <source>
        <strain evidence="3">NBRC 107710</strain>
    </source>
</reference>
<keyword evidence="3" id="KW-1185">Reference proteome</keyword>
<proteinExistence type="predicted"/>
<evidence type="ECO:0000313" key="3">
    <source>
        <dbReference type="Proteomes" id="UP001156881"/>
    </source>
</evidence>
<organism evidence="2 3">
    <name type="scientific">Methylobacterium brachythecii</name>
    <dbReference type="NCBI Taxonomy" id="1176177"/>
    <lineage>
        <taxon>Bacteria</taxon>
        <taxon>Pseudomonadati</taxon>
        <taxon>Pseudomonadota</taxon>
        <taxon>Alphaproteobacteria</taxon>
        <taxon>Hyphomicrobiales</taxon>
        <taxon>Methylobacteriaceae</taxon>
        <taxon>Methylobacterium</taxon>
    </lineage>
</organism>
<evidence type="ECO:0000256" key="1">
    <source>
        <dbReference type="SAM" id="MobiDB-lite"/>
    </source>
</evidence>
<evidence type="ECO:0000313" key="2">
    <source>
        <dbReference type="EMBL" id="GLS43589.1"/>
    </source>
</evidence>
<name>A0ABQ6CZU5_9HYPH</name>
<dbReference type="EMBL" id="BSPG01000005">
    <property type="protein sequence ID" value="GLS43589.1"/>
    <property type="molecule type" value="Genomic_DNA"/>
</dbReference>
<accession>A0ABQ6CZU5</accession>
<dbReference type="Proteomes" id="UP001156881">
    <property type="component" value="Unassembled WGS sequence"/>
</dbReference>
<sequence>MLLDRASTTQSFSESDASEDMSSPPPAERFRTASGQAGDLNRQPCEVVEKREAMEPGDEVVFARLDVAEALGIWRHATGRVIETHDEGQPSPEGTVSVDVQFEGHETLYRYLPDLFEKRMN</sequence>
<gene>
    <name evidence="2" type="ORF">GCM10007884_15740</name>
</gene>
<comment type="caution">
    <text evidence="2">The sequence shown here is derived from an EMBL/GenBank/DDBJ whole genome shotgun (WGS) entry which is preliminary data.</text>
</comment>
<protein>
    <submittedName>
        <fullName evidence="2">Uncharacterized protein</fullName>
    </submittedName>
</protein>
<feature type="compositionally biased region" description="Polar residues" evidence="1">
    <location>
        <begin position="1"/>
        <end position="15"/>
    </location>
</feature>
<feature type="region of interest" description="Disordered" evidence="1">
    <location>
        <begin position="1"/>
        <end position="44"/>
    </location>
</feature>